<keyword evidence="5" id="KW-1185">Reference proteome</keyword>
<protein>
    <recommendedName>
        <fullName evidence="3">HTH tetR-type domain-containing protein</fullName>
    </recommendedName>
</protein>
<name>A0A1L8TRZ4_9ENTE</name>
<accession>A0A1L8TRZ4</accession>
<gene>
    <name evidence="4" type="ORF">RV04_GL000294</name>
</gene>
<organism evidence="4 5">
    <name type="scientific">Enterococcus hermanniensis</name>
    <dbReference type="NCBI Taxonomy" id="249189"/>
    <lineage>
        <taxon>Bacteria</taxon>
        <taxon>Bacillati</taxon>
        <taxon>Bacillota</taxon>
        <taxon>Bacilli</taxon>
        <taxon>Lactobacillales</taxon>
        <taxon>Enterococcaceae</taxon>
        <taxon>Enterococcus</taxon>
    </lineage>
</organism>
<feature type="domain" description="HTH tetR-type" evidence="3">
    <location>
        <begin position="14"/>
        <end position="74"/>
    </location>
</feature>
<proteinExistence type="predicted"/>
<dbReference type="InterPro" id="IPR036271">
    <property type="entry name" value="Tet_transcr_reg_TetR-rel_C_sf"/>
</dbReference>
<dbReference type="Gene3D" id="1.10.357.10">
    <property type="entry name" value="Tetracycline Repressor, domain 2"/>
    <property type="match status" value="1"/>
</dbReference>
<dbReference type="InterPro" id="IPR009057">
    <property type="entry name" value="Homeodomain-like_sf"/>
</dbReference>
<dbReference type="EMBL" id="JXKQ01000001">
    <property type="protein sequence ID" value="OJG47047.1"/>
    <property type="molecule type" value="Genomic_DNA"/>
</dbReference>
<evidence type="ECO:0000259" key="3">
    <source>
        <dbReference type="PROSITE" id="PS50977"/>
    </source>
</evidence>
<dbReference type="PANTHER" id="PTHR30055:SF148">
    <property type="entry name" value="TETR-FAMILY TRANSCRIPTIONAL REGULATOR"/>
    <property type="match status" value="1"/>
</dbReference>
<dbReference type="Pfam" id="PF00440">
    <property type="entry name" value="TetR_N"/>
    <property type="match status" value="1"/>
</dbReference>
<keyword evidence="1 2" id="KW-0238">DNA-binding</keyword>
<dbReference type="Proteomes" id="UP000182077">
    <property type="component" value="Unassembled WGS sequence"/>
</dbReference>
<feature type="DNA-binding region" description="H-T-H motif" evidence="2">
    <location>
        <begin position="37"/>
        <end position="56"/>
    </location>
</feature>
<evidence type="ECO:0000256" key="1">
    <source>
        <dbReference type="ARBA" id="ARBA00023125"/>
    </source>
</evidence>
<dbReference type="InterPro" id="IPR050109">
    <property type="entry name" value="HTH-type_TetR-like_transc_reg"/>
</dbReference>
<dbReference type="STRING" id="249189.RV04_GL000294"/>
<evidence type="ECO:0000313" key="4">
    <source>
        <dbReference type="EMBL" id="OJG47047.1"/>
    </source>
</evidence>
<dbReference type="GO" id="GO:0003700">
    <property type="term" value="F:DNA-binding transcription factor activity"/>
    <property type="evidence" value="ECO:0007669"/>
    <property type="project" value="TreeGrafter"/>
</dbReference>
<dbReference type="PANTHER" id="PTHR30055">
    <property type="entry name" value="HTH-TYPE TRANSCRIPTIONAL REGULATOR RUTR"/>
    <property type="match status" value="1"/>
</dbReference>
<dbReference type="PROSITE" id="PS50977">
    <property type="entry name" value="HTH_TETR_2"/>
    <property type="match status" value="1"/>
</dbReference>
<sequence length="195" mass="21750">MKFLRKNVGRPRNKEVDEKILSAVRELLTQNSPDKLSIEGIAEYAQVGKASIYRRYAGKDELILAALADAKSMDLTNLSLDASPLAIISEIVTRFLTTYNNPTGRRMIMMAVNTTTSSDKLSKAYWDIHAIPQIEDLAALLENLQTQKKLSPNIDPKIAAETLISVFTAQFLLRPQEEVAGALTPILEQLFSTWE</sequence>
<dbReference type="SUPFAM" id="SSF46689">
    <property type="entry name" value="Homeodomain-like"/>
    <property type="match status" value="1"/>
</dbReference>
<dbReference type="GO" id="GO:0000976">
    <property type="term" value="F:transcription cis-regulatory region binding"/>
    <property type="evidence" value="ECO:0007669"/>
    <property type="project" value="TreeGrafter"/>
</dbReference>
<dbReference type="InterPro" id="IPR001647">
    <property type="entry name" value="HTH_TetR"/>
</dbReference>
<dbReference type="AlphaFoldDB" id="A0A1L8TRZ4"/>
<reference evidence="4 5" key="1">
    <citation type="submission" date="2014-12" db="EMBL/GenBank/DDBJ databases">
        <title>Draft genome sequences of 29 type strains of Enterococci.</title>
        <authorList>
            <person name="Zhong Z."/>
            <person name="Sun Z."/>
            <person name="Liu W."/>
            <person name="Zhang W."/>
            <person name="Zhang H."/>
        </authorList>
    </citation>
    <scope>NUCLEOTIDE SEQUENCE [LARGE SCALE GENOMIC DNA]</scope>
    <source>
        <strain evidence="4 5">DSM 17122</strain>
    </source>
</reference>
<evidence type="ECO:0000256" key="2">
    <source>
        <dbReference type="PROSITE-ProRule" id="PRU00335"/>
    </source>
</evidence>
<evidence type="ECO:0000313" key="5">
    <source>
        <dbReference type="Proteomes" id="UP000182077"/>
    </source>
</evidence>
<comment type="caution">
    <text evidence="4">The sequence shown here is derived from an EMBL/GenBank/DDBJ whole genome shotgun (WGS) entry which is preliminary data.</text>
</comment>
<dbReference type="SUPFAM" id="SSF48498">
    <property type="entry name" value="Tetracyclin repressor-like, C-terminal domain"/>
    <property type="match status" value="1"/>
</dbReference>
<dbReference type="Gene3D" id="1.10.10.60">
    <property type="entry name" value="Homeodomain-like"/>
    <property type="match status" value="1"/>
</dbReference>